<keyword evidence="3" id="KW-1185">Reference proteome</keyword>
<proteinExistence type="predicted"/>
<organism evidence="2 3">
    <name type="scientific">Paraburkholderia ferrariae</name>
    <dbReference type="NCBI Taxonomy" id="386056"/>
    <lineage>
        <taxon>Bacteria</taxon>
        <taxon>Pseudomonadati</taxon>
        <taxon>Pseudomonadota</taxon>
        <taxon>Betaproteobacteria</taxon>
        <taxon>Burkholderiales</taxon>
        <taxon>Burkholderiaceae</taxon>
        <taxon>Paraburkholderia</taxon>
    </lineage>
</organism>
<protein>
    <submittedName>
        <fullName evidence="2">Uncharacterized protein</fullName>
    </submittedName>
</protein>
<sequence>MVTDTFLPDSMEPQVLLDGAPAQADYFLLSTLWGPEGTLIPVFQVLGWMEILRHRGADFASHAAVCQYWLYEHVPDVPALLHAWKWERLARNTVARSAVALARQQTLVSQLRRHRIQESTAVDTLDSMQKAFGVFCEIWAMHAKTLDVLLGHTDERDPPSQPGAVPVHVAAEFNPESAPSARLEYGGGPETSPAGWIFNPSSTPNRDDRCPGHCASGR</sequence>
<evidence type="ECO:0000313" key="3">
    <source>
        <dbReference type="Proteomes" id="UP001489897"/>
    </source>
</evidence>
<dbReference type="Proteomes" id="UP001489897">
    <property type="component" value="Unassembled WGS sequence"/>
</dbReference>
<dbReference type="EMBL" id="JAYMRV010000006">
    <property type="protein sequence ID" value="MEM5423448.1"/>
    <property type="molecule type" value="Genomic_DNA"/>
</dbReference>
<feature type="region of interest" description="Disordered" evidence="1">
    <location>
        <begin position="176"/>
        <end position="218"/>
    </location>
</feature>
<dbReference type="RefSeq" id="WP_342948113.1">
    <property type="nucleotide sequence ID" value="NZ_JAYMRV010000006.1"/>
</dbReference>
<evidence type="ECO:0000256" key="1">
    <source>
        <dbReference type="SAM" id="MobiDB-lite"/>
    </source>
</evidence>
<evidence type="ECO:0000313" key="2">
    <source>
        <dbReference type="EMBL" id="MEM5423448.1"/>
    </source>
</evidence>
<reference evidence="2 3" key="1">
    <citation type="submission" date="2024-01" db="EMBL/GenBank/DDBJ databases">
        <title>The diversity of rhizobia nodulating Mimosa spp. in eleven states of Brazil covering several biomes is determined by host plant, location, and edaphic factors.</title>
        <authorList>
            <person name="Rouws L."/>
            <person name="Barauna A."/>
            <person name="Beukes C."/>
            <person name="De Faria S.M."/>
            <person name="Gross E."/>
            <person name="Dos Reis Junior F.B."/>
            <person name="Simon M."/>
            <person name="Maluk M."/>
            <person name="Odee D.W."/>
            <person name="Kenicer G."/>
            <person name="Young J.P.W."/>
            <person name="Reis V.M."/>
            <person name="Zilli J."/>
            <person name="James E.K."/>
        </authorList>
    </citation>
    <scope>NUCLEOTIDE SEQUENCE [LARGE SCALE GENOMIC DNA]</scope>
    <source>
        <strain evidence="2 3">JPY167</strain>
    </source>
</reference>
<gene>
    <name evidence="2" type="ORF">VSR73_20555</name>
</gene>
<accession>A0ABU9RTP6</accession>
<name>A0ABU9RTP6_9BURK</name>
<comment type="caution">
    <text evidence="2">The sequence shown here is derived from an EMBL/GenBank/DDBJ whole genome shotgun (WGS) entry which is preliminary data.</text>
</comment>